<dbReference type="OrthoDB" id="43906at2759"/>
<dbReference type="PROSITE" id="PS50920">
    <property type="entry name" value="SOLCAR"/>
    <property type="match status" value="1"/>
</dbReference>
<keyword evidence="6" id="KW-0496">Mitochondrion</keyword>
<evidence type="ECO:0000256" key="7">
    <source>
        <dbReference type="ARBA" id="ARBA00023136"/>
    </source>
</evidence>
<evidence type="ECO:0000256" key="1">
    <source>
        <dbReference type="ARBA" id="ARBA00004225"/>
    </source>
</evidence>
<dbReference type="Pfam" id="PF00153">
    <property type="entry name" value="Mito_carr"/>
    <property type="match status" value="1"/>
</dbReference>
<dbReference type="Gene3D" id="1.50.40.10">
    <property type="entry name" value="Mitochondrial carrier domain"/>
    <property type="match status" value="1"/>
</dbReference>
<comment type="subcellular location">
    <subcellularLocation>
        <location evidence="1">Mitochondrion membrane</location>
        <topology evidence="1">Multi-pass membrane protein</topology>
    </subcellularLocation>
</comment>
<dbReference type="AlphaFoldDB" id="A0A4S8MA61"/>
<dbReference type="EMBL" id="ML179125">
    <property type="protein sequence ID" value="THU99071.1"/>
    <property type="molecule type" value="Genomic_DNA"/>
</dbReference>
<protein>
    <recommendedName>
        <fullName evidence="12">Mitochondrial carrier</fullName>
    </recommendedName>
</protein>
<evidence type="ECO:0000256" key="3">
    <source>
        <dbReference type="ARBA" id="ARBA00022448"/>
    </source>
</evidence>
<gene>
    <name evidence="10" type="ORF">K435DRAFT_659707</name>
</gene>
<dbReference type="InterPro" id="IPR023395">
    <property type="entry name" value="MCP_dom_sf"/>
</dbReference>
<evidence type="ECO:0008006" key="12">
    <source>
        <dbReference type="Google" id="ProtNLM"/>
    </source>
</evidence>
<dbReference type="SUPFAM" id="SSF103506">
    <property type="entry name" value="Mitochondrial carrier"/>
    <property type="match status" value="1"/>
</dbReference>
<dbReference type="PANTHER" id="PTHR45758:SF4">
    <property type="entry name" value="MITOFERRIN-1"/>
    <property type="match status" value="1"/>
</dbReference>
<evidence type="ECO:0000313" key="11">
    <source>
        <dbReference type="Proteomes" id="UP000297245"/>
    </source>
</evidence>
<keyword evidence="5" id="KW-1133">Transmembrane helix</keyword>
<feature type="non-terminal residue" evidence="10">
    <location>
        <position position="1"/>
    </location>
</feature>
<evidence type="ECO:0000256" key="5">
    <source>
        <dbReference type="ARBA" id="ARBA00022989"/>
    </source>
</evidence>
<evidence type="ECO:0000256" key="2">
    <source>
        <dbReference type="ARBA" id="ARBA00006375"/>
    </source>
</evidence>
<evidence type="ECO:0000313" key="10">
    <source>
        <dbReference type="EMBL" id="THU99071.1"/>
    </source>
</evidence>
<dbReference type="GO" id="GO:0015093">
    <property type="term" value="F:ferrous iron transmembrane transporter activity"/>
    <property type="evidence" value="ECO:0007669"/>
    <property type="project" value="TreeGrafter"/>
</dbReference>
<keyword evidence="3 9" id="KW-0813">Transport</keyword>
<name>A0A4S8MA61_DENBC</name>
<evidence type="ECO:0000256" key="9">
    <source>
        <dbReference type="RuleBase" id="RU000488"/>
    </source>
</evidence>
<dbReference type="Proteomes" id="UP000297245">
    <property type="component" value="Unassembled WGS sequence"/>
</dbReference>
<evidence type="ECO:0000256" key="4">
    <source>
        <dbReference type="ARBA" id="ARBA00022692"/>
    </source>
</evidence>
<sequence>GTSHDPEIRNVRGMGDAFKVIWAKDGVKGFGRGLTPRVMTTMPSSALCWLSYEFFSKRYTIYP</sequence>
<accession>A0A4S8MA61</accession>
<dbReference type="GO" id="GO:0031966">
    <property type="term" value="C:mitochondrial membrane"/>
    <property type="evidence" value="ECO:0007669"/>
    <property type="project" value="UniProtKB-SubCell"/>
</dbReference>
<keyword evidence="7 8" id="KW-0472">Membrane</keyword>
<keyword evidence="4 8" id="KW-0812">Transmembrane</keyword>
<evidence type="ECO:0000256" key="6">
    <source>
        <dbReference type="ARBA" id="ARBA00023128"/>
    </source>
</evidence>
<reference evidence="10 11" key="1">
    <citation type="journal article" date="2019" name="Nat. Ecol. Evol.">
        <title>Megaphylogeny resolves global patterns of mushroom evolution.</title>
        <authorList>
            <person name="Varga T."/>
            <person name="Krizsan K."/>
            <person name="Foldi C."/>
            <person name="Dima B."/>
            <person name="Sanchez-Garcia M."/>
            <person name="Sanchez-Ramirez S."/>
            <person name="Szollosi G.J."/>
            <person name="Szarkandi J.G."/>
            <person name="Papp V."/>
            <person name="Albert L."/>
            <person name="Andreopoulos W."/>
            <person name="Angelini C."/>
            <person name="Antonin V."/>
            <person name="Barry K.W."/>
            <person name="Bougher N.L."/>
            <person name="Buchanan P."/>
            <person name="Buyck B."/>
            <person name="Bense V."/>
            <person name="Catcheside P."/>
            <person name="Chovatia M."/>
            <person name="Cooper J."/>
            <person name="Damon W."/>
            <person name="Desjardin D."/>
            <person name="Finy P."/>
            <person name="Geml J."/>
            <person name="Haridas S."/>
            <person name="Hughes K."/>
            <person name="Justo A."/>
            <person name="Karasinski D."/>
            <person name="Kautmanova I."/>
            <person name="Kiss B."/>
            <person name="Kocsube S."/>
            <person name="Kotiranta H."/>
            <person name="LaButti K.M."/>
            <person name="Lechner B.E."/>
            <person name="Liimatainen K."/>
            <person name="Lipzen A."/>
            <person name="Lukacs Z."/>
            <person name="Mihaltcheva S."/>
            <person name="Morgado L.N."/>
            <person name="Niskanen T."/>
            <person name="Noordeloos M.E."/>
            <person name="Ohm R.A."/>
            <person name="Ortiz-Santana B."/>
            <person name="Ovrebo C."/>
            <person name="Racz N."/>
            <person name="Riley R."/>
            <person name="Savchenko A."/>
            <person name="Shiryaev A."/>
            <person name="Soop K."/>
            <person name="Spirin V."/>
            <person name="Szebenyi C."/>
            <person name="Tomsovsky M."/>
            <person name="Tulloss R.E."/>
            <person name="Uehling J."/>
            <person name="Grigoriev I.V."/>
            <person name="Vagvolgyi C."/>
            <person name="Papp T."/>
            <person name="Martin F.M."/>
            <person name="Miettinen O."/>
            <person name="Hibbett D.S."/>
            <person name="Nagy L.G."/>
        </authorList>
    </citation>
    <scope>NUCLEOTIDE SEQUENCE [LARGE SCALE GENOMIC DNA]</scope>
    <source>
        <strain evidence="10 11">CBS 962.96</strain>
    </source>
</reference>
<evidence type="ECO:0000256" key="8">
    <source>
        <dbReference type="PROSITE-ProRule" id="PRU00282"/>
    </source>
</evidence>
<keyword evidence="11" id="KW-1185">Reference proteome</keyword>
<dbReference type="InterPro" id="IPR018108">
    <property type="entry name" value="MCP_transmembrane"/>
</dbReference>
<proteinExistence type="inferred from homology"/>
<feature type="repeat" description="Solcar" evidence="8">
    <location>
        <begin position="1"/>
        <end position="58"/>
    </location>
</feature>
<dbReference type="GO" id="GO:0048250">
    <property type="term" value="P:iron import into the mitochondrion"/>
    <property type="evidence" value="ECO:0007669"/>
    <property type="project" value="TreeGrafter"/>
</dbReference>
<organism evidence="10 11">
    <name type="scientific">Dendrothele bispora (strain CBS 962.96)</name>
    <dbReference type="NCBI Taxonomy" id="1314807"/>
    <lineage>
        <taxon>Eukaryota</taxon>
        <taxon>Fungi</taxon>
        <taxon>Dikarya</taxon>
        <taxon>Basidiomycota</taxon>
        <taxon>Agaricomycotina</taxon>
        <taxon>Agaricomycetes</taxon>
        <taxon>Agaricomycetidae</taxon>
        <taxon>Agaricales</taxon>
        <taxon>Agaricales incertae sedis</taxon>
        <taxon>Dendrothele</taxon>
    </lineage>
</organism>
<comment type="similarity">
    <text evidence="2 9">Belongs to the mitochondrial carrier (TC 2.A.29) family.</text>
</comment>
<dbReference type="PANTHER" id="PTHR45758">
    <property type="entry name" value="MITOFERRIN-1-RELATED"/>
    <property type="match status" value="1"/>
</dbReference>